<dbReference type="InterPro" id="IPR027417">
    <property type="entry name" value="P-loop_NTPase"/>
</dbReference>
<dbReference type="GO" id="GO:0005524">
    <property type="term" value="F:ATP binding"/>
    <property type="evidence" value="ECO:0007669"/>
    <property type="project" value="UniProtKB-KW"/>
</dbReference>
<comment type="subcellular location">
    <subcellularLocation>
        <location evidence="1">Nucleus</location>
    </subcellularLocation>
</comment>
<evidence type="ECO:0000256" key="17">
    <source>
        <dbReference type="SAM" id="MobiDB-lite"/>
    </source>
</evidence>
<evidence type="ECO:0000256" key="10">
    <source>
        <dbReference type="ARBA" id="ARBA00023014"/>
    </source>
</evidence>
<keyword evidence="8" id="KW-0067">ATP-binding</keyword>
<keyword evidence="10" id="KW-0411">Iron-sulfur</keyword>
<dbReference type="GO" id="GO:0010569">
    <property type="term" value="P:regulation of double-strand break repair via homologous recombination"/>
    <property type="evidence" value="ECO:0007669"/>
    <property type="project" value="TreeGrafter"/>
</dbReference>
<name>A0A8T3DMF6_9TELE</name>
<evidence type="ECO:0000256" key="5">
    <source>
        <dbReference type="ARBA" id="ARBA00022763"/>
    </source>
</evidence>
<keyword evidence="2" id="KW-0004">4Fe-4S</keyword>
<dbReference type="GO" id="GO:0003677">
    <property type="term" value="F:DNA binding"/>
    <property type="evidence" value="ECO:0007669"/>
    <property type="project" value="UniProtKB-KW"/>
</dbReference>
<dbReference type="Proteomes" id="UP000829720">
    <property type="component" value="Unassembled WGS sequence"/>
</dbReference>
<dbReference type="InterPro" id="IPR006555">
    <property type="entry name" value="ATP-dep_Helicase_C"/>
</dbReference>
<keyword evidence="7" id="KW-0347">Helicase</keyword>
<dbReference type="GO" id="GO:0090657">
    <property type="term" value="P:telomeric loop disassembly"/>
    <property type="evidence" value="ECO:0007669"/>
    <property type="project" value="TreeGrafter"/>
</dbReference>
<dbReference type="Pfam" id="PF13307">
    <property type="entry name" value="Helicase_C_2"/>
    <property type="match status" value="1"/>
</dbReference>
<evidence type="ECO:0000313" key="19">
    <source>
        <dbReference type="EMBL" id="KAI1897034.1"/>
    </source>
</evidence>
<dbReference type="GO" id="GO:0005634">
    <property type="term" value="C:nucleus"/>
    <property type="evidence" value="ECO:0007669"/>
    <property type="project" value="UniProtKB-SubCell"/>
</dbReference>
<dbReference type="InterPro" id="IPR045028">
    <property type="entry name" value="DinG/Rad3-like"/>
</dbReference>
<reference evidence="19" key="1">
    <citation type="submission" date="2021-01" db="EMBL/GenBank/DDBJ databases">
        <authorList>
            <person name="Zahm M."/>
            <person name="Roques C."/>
            <person name="Cabau C."/>
            <person name="Klopp C."/>
            <person name="Donnadieu C."/>
            <person name="Jouanno E."/>
            <person name="Lampietro C."/>
            <person name="Louis A."/>
            <person name="Herpin A."/>
            <person name="Echchiki A."/>
            <person name="Berthelot C."/>
            <person name="Parey E."/>
            <person name="Roest-Crollius H."/>
            <person name="Braasch I."/>
            <person name="Postlethwait J."/>
            <person name="Bobe J."/>
            <person name="Montfort J."/>
            <person name="Bouchez O."/>
            <person name="Begum T."/>
            <person name="Mejri S."/>
            <person name="Adams A."/>
            <person name="Chen W.-J."/>
            <person name="Guiguen Y."/>
        </authorList>
    </citation>
    <scope>NUCLEOTIDE SEQUENCE</scope>
    <source>
        <tissue evidence="19">Blood</tissue>
    </source>
</reference>
<evidence type="ECO:0000256" key="15">
    <source>
        <dbReference type="ARBA" id="ARBA00049360"/>
    </source>
</evidence>
<evidence type="ECO:0000256" key="1">
    <source>
        <dbReference type="ARBA" id="ARBA00004123"/>
    </source>
</evidence>
<dbReference type="GO" id="GO:0016818">
    <property type="term" value="F:hydrolase activity, acting on acid anhydrides, in phosphorus-containing anhydrides"/>
    <property type="evidence" value="ECO:0007669"/>
    <property type="project" value="InterPro"/>
</dbReference>
<dbReference type="GO" id="GO:0051539">
    <property type="term" value="F:4 iron, 4 sulfur cluster binding"/>
    <property type="evidence" value="ECO:0007669"/>
    <property type="project" value="UniProtKB-KW"/>
</dbReference>
<sequence length="329" mass="36592">MDKTIEFWRANGHTDRIENLKPMFVEPRGKGTFTEVIDGYYNKVNDPKLKGGSFFAVCRGKASEGLDFSDTYGRGVVITGLPFPPRMDPRVILKMQYLDEMCRKAAGGAKHLSGQNWYRQQASRAVNQAIGRVIRHRDDYGAIFLCDHRFKSQEALSQLPSWVRPYVRTHDNFGNVVRDVAQFFRVAQKLRPPPQKKPVEAGCGAVCSLETSPSWGGSCSLSQSPFSPIQKAKALDPHIPSLKKRRLNRHTVGEGVPGVFAQYGTQMDDNSRKPAGLLDALAASDRKSSEGGEEQIPGEEKRRADCPLCRCSMTNAWLTTRVEGSAKSD</sequence>
<evidence type="ECO:0000313" key="20">
    <source>
        <dbReference type="Proteomes" id="UP000829720"/>
    </source>
</evidence>
<dbReference type="GO" id="GO:0006281">
    <property type="term" value="P:DNA repair"/>
    <property type="evidence" value="ECO:0007669"/>
    <property type="project" value="UniProtKB-KW"/>
</dbReference>
<dbReference type="OrthoDB" id="19182at2759"/>
<dbReference type="GO" id="GO:0046872">
    <property type="term" value="F:metal ion binding"/>
    <property type="evidence" value="ECO:0007669"/>
    <property type="project" value="UniProtKB-KW"/>
</dbReference>
<keyword evidence="3" id="KW-0479">Metal-binding</keyword>
<evidence type="ECO:0000256" key="16">
    <source>
        <dbReference type="ARBA" id="ARBA00073810"/>
    </source>
</evidence>
<comment type="caution">
    <text evidence="19">The sequence shown here is derived from an EMBL/GenBank/DDBJ whole genome shotgun (WGS) entry which is preliminary data.</text>
</comment>
<evidence type="ECO:0000256" key="7">
    <source>
        <dbReference type="ARBA" id="ARBA00022806"/>
    </source>
</evidence>
<feature type="domain" description="ATP-dependent helicase C-terminal" evidence="18">
    <location>
        <begin position="1"/>
        <end position="152"/>
    </location>
</feature>
<keyword evidence="5" id="KW-0227">DNA damage</keyword>
<evidence type="ECO:0000256" key="8">
    <source>
        <dbReference type="ARBA" id="ARBA00022840"/>
    </source>
</evidence>
<evidence type="ECO:0000256" key="9">
    <source>
        <dbReference type="ARBA" id="ARBA00023004"/>
    </source>
</evidence>
<dbReference type="FunFam" id="3.40.50.300:FF:000431">
    <property type="entry name" value="Regulator of telomere elongation helicase 1"/>
    <property type="match status" value="1"/>
</dbReference>
<dbReference type="SMART" id="SM00491">
    <property type="entry name" value="HELICc2"/>
    <property type="match status" value="1"/>
</dbReference>
<evidence type="ECO:0000256" key="13">
    <source>
        <dbReference type="ARBA" id="ARBA00023235"/>
    </source>
</evidence>
<evidence type="ECO:0000256" key="3">
    <source>
        <dbReference type="ARBA" id="ARBA00022723"/>
    </source>
</evidence>
<protein>
    <recommendedName>
        <fullName evidence="16">Regulator of telomere elongation helicase 1 homolog</fullName>
    </recommendedName>
</protein>
<dbReference type="GO" id="GO:0070182">
    <property type="term" value="F:DNA polymerase binding"/>
    <property type="evidence" value="ECO:0007669"/>
    <property type="project" value="TreeGrafter"/>
</dbReference>
<keyword evidence="11" id="KW-0238">DNA-binding</keyword>
<evidence type="ECO:0000256" key="12">
    <source>
        <dbReference type="ARBA" id="ARBA00023204"/>
    </source>
</evidence>
<dbReference type="GO" id="GO:1904430">
    <property type="term" value="P:negative regulation of t-circle formation"/>
    <property type="evidence" value="ECO:0007669"/>
    <property type="project" value="TreeGrafter"/>
</dbReference>
<dbReference type="PANTHER" id="PTHR11472">
    <property type="entry name" value="DNA REPAIR DEAD HELICASE RAD3/XP-D SUBFAMILY MEMBER"/>
    <property type="match status" value="1"/>
</dbReference>
<accession>A0A8T3DMF6</accession>
<keyword evidence="20" id="KW-1185">Reference proteome</keyword>
<dbReference type="AlphaFoldDB" id="A0A8T3DMF6"/>
<evidence type="ECO:0000256" key="14">
    <source>
        <dbReference type="ARBA" id="ARBA00023242"/>
    </source>
</evidence>
<gene>
    <name evidence="19" type="ORF">AGOR_G00078960</name>
</gene>
<organism evidence="19 20">
    <name type="scientific">Albula goreensis</name>
    <dbReference type="NCBI Taxonomy" id="1534307"/>
    <lineage>
        <taxon>Eukaryota</taxon>
        <taxon>Metazoa</taxon>
        <taxon>Chordata</taxon>
        <taxon>Craniata</taxon>
        <taxon>Vertebrata</taxon>
        <taxon>Euteleostomi</taxon>
        <taxon>Actinopterygii</taxon>
        <taxon>Neopterygii</taxon>
        <taxon>Teleostei</taxon>
        <taxon>Albuliformes</taxon>
        <taxon>Albulidae</taxon>
        <taxon>Albula</taxon>
    </lineage>
</organism>
<dbReference type="GO" id="GO:0045910">
    <property type="term" value="P:negative regulation of DNA recombination"/>
    <property type="evidence" value="ECO:0007669"/>
    <property type="project" value="TreeGrafter"/>
</dbReference>
<evidence type="ECO:0000256" key="2">
    <source>
        <dbReference type="ARBA" id="ARBA00022485"/>
    </source>
</evidence>
<keyword evidence="13" id="KW-0413">Isomerase</keyword>
<evidence type="ECO:0000256" key="6">
    <source>
        <dbReference type="ARBA" id="ARBA00022801"/>
    </source>
</evidence>
<keyword evidence="6" id="KW-0378">Hydrolase</keyword>
<feature type="region of interest" description="Disordered" evidence="17">
    <location>
        <begin position="282"/>
        <end position="302"/>
    </location>
</feature>
<comment type="catalytic activity">
    <reaction evidence="15">
        <text>ATP + H2O = ADP + phosphate + H(+)</text>
        <dbReference type="Rhea" id="RHEA:13065"/>
        <dbReference type="ChEBI" id="CHEBI:15377"/>
        <dbReference type="ChEBI" id="CHEBI:15378"/>
        <dbReference type="ChEBI" id="CHEBI:30616"/>
        <dbReference type="ChEBI" id="CHEBI:43474"/>
        <dbReference type="ChEBI" id="CHEBI:456216"/>
    </reaction>
</comment>
<keyword evidence="4" id="KW-0547">Nucleotide-binding</keyword>
<keyword evidence="14" id="KW-0539">Nucleus</keyword>
<evidence type="ECO:0000259" key="18">
    <source>
        <dbReference type="SMART" id="SM00491"/>
    </source>
</evidence>
<dbReference type="EMBL" id="JAERUA010000007">
    <property type="protein sequence ID" value="KAI1897034.1"/>
    <property type="molecule type" value="Genomic_DNA"/>
</dbReference>
<dbReference type="PANTHER" id="PTHR11472:SF34">
    <property type="entry name" value="REGULATOR OF TELOMERE ELONGATION HELICASE 1"/>
    <property type="match status" value="1"/>
</dbReference>
<evidence type="ECO:0000256" key="4">
    <source>
        <dbReference type="ARBA" id="ARBA00022741"/>
    </source>
</evidence>
<evidence type="ECO:0000256" key="11">
    <source>
        <dbReference type="ARBA" id="ARBA00023125"/>
    </source>
</evidence>
<keyword evidence="12" id="KW-0234">DNA repair</keyword>
<dbReference type="GO" id="GO:0003678">
    <property type="term" value="F:DNA helicase activity"/>
    <property type="evidence" value="ECO:0007669"/>
    <property type="project" value="TreeGrafter"/>
</dbReference>
<keyword evidence="9" id="KW-0408">Iron</keyword>
<proteinExistence type="predicted"/>
<dbReference type="Gene3D" id="3.40.50.300">
    <property type="entry name" value="P-loop containing nucleotide triphosphate hydrolases"/>
    <property type="match status" value="1"/>
</dbReference>